<dbReference type="Gene3D" id="3.90.1640.10">
    <property type="entry name" value="inorganic pyrophosphatase (n-terminal core)"/>
    <property type="match status" value="1"/>
</dbReference>
<keyword evidence="1" id="KW-0812">Transmembrane</keyword>
<evidence type="ECO:0000313" key="4">
    <source>
        <dbReference type="EMBL" id="MCU4752280.1"/>
    </source>
</evidence>
<reference evidence="4 5" key="1">
    <citation type="submission" date="2022-09" db="EMBL/GenBank/DDBJ databases">
        <title>Enrichment on poylsaccharides allowed isolation of novel metabolic and taxonomic groups of Haloarchaea.</title>
        <authorList>
            <person name="Sorokin D.Y."/>
            <person name="Elcheninov A.G."/>
            <person name="Khizhniak T.V."/>
            <person name="Kolganova T.V."/>
            <person name="Kublanov I.V."/>
        </authorList>
    </citation>
    <scope>NUCLEOTIDE SEQUENCE [LARGE SCALE GENOMIC DNA]</scope>
    <source>
        <strain evidence="4 5">AArc-curdl1</strain>
    </source>
</reference>
<dbReference type="AlphaFoldDB" id="A0AAP2Z970"/>
<protein>
    <submittedName>
        <fullName evidence="4">DHH family phosphoesterase</fullName>
    </submittedName>
</protein>
<dbReference type="RefSeq" id="WP_342808622.1">
    <property type="nucleotide sequence ID" value="NZ_JAOPJZ010000006.1"/>
</dbReference>
<dbReference type="InterPro" id="IPR038763">
    <property type="entry name" value="DHH_sf"/>
</dbReference>
<keyword evidence="5" id="KW-1185">Reference proteome</keyword>
<dbReference type="Pfam" id="PF02272">
    <property type="entry name" value="DHHA1"/>
    <property type="match status" value="1"/>
</dbReference>
<dbReference type="PANTHER" id="PTHR47618">
    <property type="entry name" value="BIFUNCTIONAL OLIGORIBONUCLEASE AND PAP PHOSPHATASE NRNA"/>
    <property type="match status" value="1"/>
</dbReference>
<dbReference type="GO" id="GO:0003676">
    <property type="term" value="F:nucleic acid binding"/>
    <property type="evidence" value="ECO:0007669"/>
    <property type="project" value="InterPro"/>
</dbReference>
<dbReference type="InterPro" id="IPR051319">
    <property type="entry name" value="Oligoribo/pAp-PDE_c-di-AMP_PDE"/>
</dbReference>
<feature type="domain" description="DDH" evidence="2">
    <location>
        <begin position="102"/>
        <end position="254"/>
    </location>
</feature>
<dbReference type="InterPro" id="IPR003156">
    <property type="entry name" value="DHHA1_dom"/>
</dbReference>
<feature type="transmembrane region" description="Helical" evidence="1">
    <location>
        <begin position="61"/>
        <end position="81"/>
    </location>
</feature>
<keyword evidence="1" id="KW-1133">Transmembrane helix</keyword>
<dbReference type="PANTHER" id="PTHR47618:SF1">
    <property type="entry name" value="BIFUNCTIONAL OLIGORIBONUCLEASE AND PAP PHOSPHATASE NRNA"/>
    <property type="match status" value="1"/>
</dbReference>
<dbReference type="InterPro" id="IPR001667">
    <property type="entry name" value="DDH_dom"/>
</dbReference>
<evidence type="ECO:0000259" key="2">
    <source>
        <dbReference type="Pfam" id="PF01368"/>
    </source>
</evidence>
<organism evidence="4 5">
    <name type="scientific">Natronosalvus hydrolyticus</name>
    <dbReference type="NCBI Taxonomy" id="2979988"/>
    <lineage>
        <taxon>Archaea</taxon>
        <taxon>Methanobacteriati</taxon>
        <taxon>Methanobacteriota</taxon>
        <taxon>Stenosarchaea group</taxon>
        <taxon>Halobacteria</taxon>
        <taxon>Halobacteriales</taxon>
        <taxon>Natrialbaceae</taxon>
        <taxon>Natronosalvus</taxon>
    </lineage>
</organism>
<evidence type="ECO:0000313" key="5">
    <source>
        <dbReference type="Proteomes" id="UP001321047"/>
    </source>
</evidence>
<dbReference type="Proteomes" id="UP001321047">
    <property type="component" value="Unassembled WGS sequence"/>
</dbReference>
<feature type="domain" description="DHHA1" evidence="3">
    <location>
        <begin position="319"/>
        <end position="397"/>
    </location>
</feature>
<comment type="caution">
    <text evidence="4">The sequence shown here is derived from an EMBL/GenBank/DDBJ whole genome shotgun (WGS) entry which is preliminary data.</text>
</comment>
<gene>
    <name evidence="4" type="ORF">OB919_09820</name>
</gene>
<evidence type="ECO:0000256" key="1">
    <source>
        <dbReference type="SAM" id="Phobius"/>
    </source>
</evidence>
<dbReference type="EMBL" id="JAOPJZ010000006">
    <property type="protein sequence ID" value="MCU4752280.1"/>
    <property type="molecule type" value="Genomic_DNA"/>
</dbReference>
<evidence type="ECO:0000259" key="3">
    <source>
        <dbReference type="Pfam" id="PF02272"/>
    </source>
</evidence>
<proteinExistence type="predicted"/>
<dbReference type="Pfam" id="PF01368">
    <property type="entry name" value="DHH"/>
    <property type="match status" value="1"/>
</dbReference>
<name>A0AAP2Z970_9EURY</name>
<dbReference type="SUPFAM" id="SSF64182">
    <property type="entry name" value="DHH phosphoesterases"/>
    <property type="match status" value="1"/>
</dbReference>
<accession>A0AAP2Z970</accession>
<sequence>MGTRGGLVFDSVTGTERALCGDVCLSSPLGSYAQVQTRQSSIFDAALVPTVVDTIQEMDPLILSLGVIGLVALILGSWWVLRWFTRAPGNRLQRILGNQDEVTILMHPNPDPDAMATAMGVGAIAESVDTDVTLQFPGEIRHQENRAFRTVLELELDRVESASDLESDAVVLVDHNTPRGFTGSQMVEPIAVIDHHPGNGAGTVFTDVRTDYGAASTIIVEYLEDMGAKREDEETNGNRLLLTAEIATGLLYGILSDTNHLTKGCSAADFKAASYLFPSIDEDQLDRIANPQVSDDVLQIKAEAIRKKRIQGAFGICDVGDIGNVDAIPQAADELMHLEGVTAVVVYGENDGTIHLSGRSRDDRVHMGEALRHAVSDIPMANAGGHARMGGGQVSVDHMNGIGPSDGVSKTEFEERLFAAMAGERS</sequence>
<keyword evidence="1" id="KW-0472">Membrane</keyword>